<feature type="domain" description="Glycosyltransferase subfamily 4-like N-terminal" evidence="1">
    <location>
        <begin position="25"/>
        <end position="203"/>
    </location>
</feature>
<dbReference type="RefSeq" id="WP_083559964.1">
    <property type="nucleotide sequence ID" value="NZ_AQQV01000001.1"/>
</dbReference>
<dbReference type="Proteomes" id="UP000192342">
    <property type="component" value="Unassembled WGS sequence"/>
</dbReference>
<dbReference type="Gene3D" id="3.40.50.2000">
    <property type="entry name" value="Glycogen Phosphorylase B"/>
    <property type="match status" value="2"/>
</dbReference>
<organism evidence="2 3">
    <name type="scientific">Oceanococcus atlanticus</name>
    <dbReference type="NCBI Taxonomy" id="1317117"/>
    <lineage>
        <taxon>Bacteria</taxon>
        <taxon>Pseudomonadati</taxon>
        <taxon>Pseudomonadota</taxon>
        <taxon>Gammaproteobacteria</taxon>
        <taxon>Chromatiales</taxon>
        <taxon>Oceanococcaceae</taxon>
        <taxon>Oceanococcus</taxon>
    </lineage>
</organism>
<accession>A0A1Y1SHJ7</accession>
<evidence type="ECO:0000259" key="1">
    <source>
        <dbReference type="Pfam" id="PF13439"/>
    </source>
</evidence>
<dbReference type="GO" id="GO:0016757">
    <property type="term" value="F:glycosyltransferase activity"/>
    <property type="evidence" value="ECO:0007669"/>
    <property type="project" value="UniProtKB-ARBA"/>
</dbReference>
<sequence>MHSPRKLRVMLVHSGYRRSNPSGENRVVEMERQVLAEQGVEVSEFIIQADQHSTISQYLSAMLAPWNPLVARRFKRHVRTLKPDIVHVHNLFPNISPSILPQAHAAGAKVVMTLHNYRWFCSNATAFREHSPCYRCQAGQLTWGVRFRCYRKSFIASLVAAAFVASLRRQSQFIDRFLALSQAQYATLCQAGIATQRMRIKPNFRPPPTRTPLPWHERTRDAIFIGRLDEEKGVLALLKAWQSMGAQAPCLDVVGSGPLEPQLHQLLNTDPQLAQRVRLHGQLARTDTMNMLSQARLLLMPSLWRETFGLSVLEALSHGVGVVTFAGSGPDDMVKPQLNGLRLQLNPDQWGPTLLELFQPTNPTLERWGDHAPSSVDQLHEPRQNARALTALYQELLS</sequence>
<keyword evidence="3" id="KW-1185">Reference proteome</keyword>
<name>A0A1Y1SHJ7_9GAMM</name>
<dbReference type="OrthoDB" id="9775208at2"/>
<gene>
    <name evidence="2" type="ORF">ATO7_04585</name>
</gene>
<dbReference type="PANTHER" id="PTHR45947">
    <property type="entry name" value="SULFOQUINOVOSYL TRANSFERASE SQD2"/>
    <property type="match status" value="1"/>
</dbReference>
<proteinExistence type="predicted"/>
<keyword evidence="2" id="KW-0808">Transferase</keyword>
<dbReference type="InterPro" id="IPR028098">
    <property type="entry name" value="Glyco_trans_4-like_N"/>
</dbReference>
<dbReference type="PANTHER" id="PTHR45947:SF13">
    <property type="entry name" value="TRANSFERASE"/>
    <property type="match status" value="1"/>
</dbReference>
<dbReference type="Pfam" id="PF13692">
    <property type="entry name" value="Glyco_trans_1_4"/>
    <property type="match status" value="1"/>
</dbReference>
<evidence type="ECO:0000313" key="2">
    <source>
        <dbReference type="EMBL" id="ORE89126.1"/>
    </source>
</evidence>
<dbReference type="EMBL" id="AQQV01000001">
    <property type="protein sequence ID" value="ORE89126.1"/>
    <property type="molecule type" value="Genomic_DNA"/>
</dbReference>
<dbReference type="CDD" id="cd03801">
    <property type="entry name" value="GT4_PimA-like"/>
    <property type="match status" value="1"/>
</dbReference>
<dbReference type="SUPFAM" id="SSF53756">
    <property type="entry name" value="UDP-Glycosyltransferase/glycogen phosphorylase"/>
    <property type="match status" value="1"/>
</dbReference>
<reference evidence="2 3" key="1">
    <citation type="submission" date="2013-04" db="EMBL/GenBank/DDBJ databases">
        <title>Oceanococcus atlanticus 22II-S10r2 Genome Sequencing.</title>
        <authorList>
            <person name="Lai Q."/>
            <person name="Li G."/>
            <person name="Shao Z."/>
        </authorList>
    </citation>
    <scope>NUCLEOTIDE SEQUENCE [LARGE SCALE GENOMIC DNA]</scope>
    <source>
        <strain evidence="2 3">22II-S10r2</strain>
    </source>
</reference>
<dbReference type="AlphaFoldDB" id="A0A1Y1SHJ7"/>
<comment type="caution">
    <text evidence="2">The sequence shown here is derived from an EMBL/GenBank/DDBJ whole genome shotgun (WGS) entry which is preliminary data.</text>
</comment>
<dbReference type="Pfam" id="PF13439">
    <property type="entry name" value="Glyco_transf_4"/>
    <property type="match status" value="1"/>
</dbReference>
<protein>
    <submittedName>
        <fullName evidence="2">Group 1 glycosyl transferase</fullName>
    </submittedName>
</protein>
<dbReference type="InterPro" id="IPR050194">
    <property type="entry name" value="Glycosyltransferase_grp1"/>
</dbReference>
<evidence type="ECO:0000313" key="3">
    <source>
        <dbReference type="Proteomes" id="UP000192342"/>
    </source>
</evidence>
<dbReference type="STRING" id="1317117.ATO7_04585"/>